<dbReference type="Proteomes" id="UP001175261">
    <property type="component" value="Unassembled WGS sequence"/>
</dbReference>
<evidence type="ECO:0000256" key="2">
    <source>
        <dbReference type="ARBA" id="ARBA00022448"/>
    </source>
</evidence>
<proteinExistence type="predicted"/>
<dbReference type="Pfam" id="PF04143">
    <property type="entry name" value="Sulf_transp"/>
    <property type="match status" value="1"/>
</dbReference>
<keyword evidence="4" id="KW-0997">Cell inner membrane</keyword>
<gene>
    <name evidence="9" type="ORF">NLU13_0338</name>
</gene>
<evidence type="ECO:0000256" key="7">
    <source>
        <dbReference type="ARBA" id="ARBA00023136"/>
    </source>
</evidence>
<evidence type="ECO:0000313" key="10">
    <source>
        <dbReference type="Proteomes" id="UP001175261"/>
    </source>
</evidence>
<evidence type="ECO:0000256" key="4">
    <source>
        <dbReference type="ARBA" id="ARBA00022519"/>
    </source>
</evidence>
<feature type="transmembrane region" description="Helical" evidence="8">
    <location>
        <begin position="188"/>
        <end position="209"/>
    </location>
</feature>
<evidence type="ECO:0000256" key="1">
    <source>
        <dbReference type="ARBA" id="ARBA00004429"/>
    </source>
</evidence>
<dbReference type="PANTHER" id="PTHR30574:SF1">
    <property type="entry name" value="SULPHUR TRANSPORT DOMAIN-CONTAINING PROTEIN"/>
    <property type="match status" value="1"/>
</dbReference>
<evidence type="ECO:0000256" key="8">
    <source>
        <dbReference type="SAM" id="Phobius"/>
    </source>
</evidence>
<protein>
    <recommendedName>
        <fullName evidence="11">Sulphur transport domain-containing protein</fullName>
    </recommendedName>
</protein>
<reference evidence="9" key="1">
    <citation type="submission" date="2022-10" db="EMBL/GenBank/DDBJ databases">
        <title>Determination and structural analysis of whole genome sequence of Sarocladium strictum F4-1.</title>
        <authorList>
            <person name="Hu L."/>
            <person name="Jiang Y."/>
        </authorList>
    </citation>
    <scope>NUCLEOTIDE SEQUENCE</scope>
    <source>
        <strain evidence="9">F4-1</strain>
    </source>
</reference>
<keyword evidence="10" id="KW-1185">Reference proteome</keyword>
<organism evidence="9 10">
    <name type="scientific">Sarocladium strictum</name>
    <name type="common">Black bundle disease fungus</name>
    <name type="synonym">Acremonium strictum</name>
    <dbReference type="NCBI Taxonomy" id="5046"/>
    <lineage>
        <taxon>Eukaryota</taxon>
        <taxon>Fungi</taxon>
        <taxon>Dikarya</taxon>
        <taxon>Ascomycota</taxon>
        <taxon>Pezizomycotina</taxon>
        <taxon>Sordariomycetes</taxon>
        <taxon>Hypocreomycetidae</taxon>
        <taxon>Hypocreales</taxon>
        <taxon>Sarocladiaceae</taxon>
        <taxon>Sarocladium</taxon>
    </lineage>
</organism>
<evidence type="ECO:0008006" key="11">
    <source>
        <dbReference type="Google" id="ProtNLM"/>
    </source>
</evidence>
<sequence>MASVTTSLLTGAIFGTGLTLSGVASPRVIKDQFRLSDFHMLVTFLTASASSAAVFAIYNSHVREKKITPRTSTSHGWLGRLDGNVIGGALLGLGMGLTGACPGTVIVQATAGVGRSQLLALSSILAGIVWVKLKPAISRQLSSAKDEYNGTVMTATGWSARKSAAVYIMAMAACIGAVLATAPRSPSLLHPIIGGLFIGFGQMSSVLLARKSVGVSSAYEDIGRMFWNTVEGRKTSSLPASISFVGGIVMGTMATITTVPAIREILNRSEDVSLTSTILGAFLLTFGARIGGGCTSGHGISGMASMGLSSFISVAAMFGAGLFAGSLFKL</sequence>
<dbReference type="EMBL" id="JAPDFR010000001">
    <property type="protein sequence ID" value="KAK0390835.1"/>
    <property type="molecule type" value="Genomic_DNA"/>
</dbReference>
<dbReference type="PANTHER" id="PTHR30574">
    <property type="entry name" value="INNER MEMBRANE PROTEIN YEDE"/>
    <property type="match status" value="1"/>
</dbReference>
<feature type="transmembrane region" description="Helical" evidence="8">
    <location>
        <begin position="304"/>
        <end position="328"/>
    </location>
</feature>
<keyword evidence="2" id="KW-0813">Transport</keyword>
<comment type="subcellular location">
    <subcellularLocation>
        <location evidence="1">Cell inner membrane</location>
        <topology evidence="1">Multi-pass membrane protein</topology>
    </subcellularLocation>
</comment>
<evidence type="ECO:0000313" key="9">
    <source>
        <dbReference type="EMBL" id="KAK0390835.1"/>
    </source>
</evidence>
<evidence type="ECO:0000256" key="3">
    <source>
        <dbReference type="ARBA" id="ARBA00022475"/>
    </source>
</evidence>
<keyword evidence="3" id="KW-1003">Cell membrane</keyword>
<feature type="transmembrane region" description="Helical" evidence="8">
    <location>
        <begin position="81"/>
        <end position="107"/>
    </location>
</feature>
<accession>A0AA39GNV3</accession>
<feature type="transmembrane region" description="Helical" evidence="8">
    <location>
        <begin position="40"/>
        <end position="60"/>
    </location>
</feature>
<evidence type="ECO:0000256" key="5">
    <source>
        <dbReference type="ARBA" id="ARBA00022692"/>
    </source>
</evidence>
<feature type="transmembrane region" description="Helical" evidence="8">
    <location>
        <begin position="242"/>
        <end position="262"/>
    </location>
</feature>
<feature type="transmembrane region" description="Helical" evidence="8">
    <location>
        <begin position="164"/>
        <end position="182"/>
    </location>
</feature>
<keyword evidence="7 8" id="KW-0472">Membrane</keyword>
<evidence type="ECO:0000256" key="6">
    <source>
        <dbReference type="ARBA" id="ARBA00022989"/>
    </source>
</evidence>
<comment type="caution">
    <text evidence="9">The sequence shown here is derived from an EMBL/GenBank/DDBJ whole genome shotgun (WGS) entry which is preliminary data.</text>
</comment>
<feature type="transmembrane region" description="Helical" evidence="8">
    <location>
        <begin position="274"/>
        <end position="292"/>
    </location>
</feature>
<name>A0AA39GNV3_SARSR</name>
<feature type="transmembrane region" description="Helical" evidence="8">
    <location>
        <begin position="113"/>
        <end position="133"/>
    </location>
</feature>
<keyword evidence="5 8" id="KW-0812">Transmembrane</keyword>
<dbReference type="InterPro" id="IPR007272">
    <property type="entry name" value="Sulf_transp_TsuA/YedE"/>
</dbReference>
<keyword evidence="6 8" id="KW-1133">Transmembrane helix</keyword>
<dbReference type="GO" id="GO:0005886">
    <property type="term" value="C:plasma membrane"/>
    <property type="evidence" value="ECO:0007669"/>
    <property type="project" value="UniProtKB-SubCell"/>
</dbReference>
<dbReference type="AlphaFoldDB" id="A0AA39GNV3"/>